<dbReference type="AlphaFoldDB" id="A0A286E0X6"/>
<accession>A0A286E0X6</accession>
<proteinExistence type="predicted"/>
<name>A0A286E0X6_9ACTN</name>
<protein>
    <recommendedName>
        <fullName evidence="3">DUF4188 domain-containing protein</fullName>
    </recommendedName>
</protein>
<dbReference type="Proteomes" id="UP000219072">
    <property type="component" value="Unassembled WGS sequence"/>
</dbReference>
<evidence type="ECO:0008006" key="3">
    <source>
        <dbReference type="Google" id="ProtNLM"/>
    </source>
</evidence>
<dbReference type="InterPro" id="IPR025444">
    <property type="entry name" value="Monooxy_af470"/>
</dbReference>
<evidence type="ECO:0000313" key="1">
    <source>
        <dbReference type="EMBL" id="SOD64557.1"/>
    </source>
</evidence>
<dbReference type="EMBL" id="OCNE01000018">
    <property type="protein sequence ID" value="SOD64557.1"/>
    <property type="molecule type" value="Genomic_DNA"/>
</dbReference>
<gene>
    <name evidence="1" type="ORF">SAMN06297387_1188</name>
</gene>
<dbReference type="Pfam" id="PF13826">
    <property type="entry name" value="Monooxy_af470-like"/>
    <property type="match status" value="1"/>
</dbReference>
<dbReference type="RefSeq" id="WP_170970637.1">
    <property type="nucleotide sequence ID" value="NZ_OCNE01000018.1"/>
</dbReference>
<reference evidence="1 2" key="1">
    <citation type="submission" date="2017-09" db="EMBL/GenBank/DDBJ databases">
        <authorList>
            <person name="Ehlers B."/>
            <person name="Leendertz F.H."/>
        </authorList>
    </citation>
    <scope>NUCLEOTIDE SEQUENCE [LARGE SCALE GENOMIC DNA]</scope>
    <source>
        <strain evidence="1 2">CGMCC 4.7095</strain>
    </source>
</reference>
<keyword evidence="2" id="KW-1185">Reference proteome</keyword>
<sequence length="166" mass="18491">MASKVVRGRMTARSDEPLVVFLVGMRINRLWRLREWWSPMRAMTRMLRELSREPARGMLGYRLCLGSPRELFVLQYWSDVESLTAYAAASDAEHRPAWGELNRQLRAGSRVGFWHETFVVPAGSAESIYSNMPPAGLGAAWELIPVARRGESLPERMAAGGGGSAG</sequence>
<evidence type="ECO:0000313" key="2">
    <source>
        <dbReference type="Proteomes" id="UP000219072"/>
    </source>
</evidence>
<organism evidence="1 2">
    <name type="scientific">Streptomyces zhaozhouensis</name>
    <dbReference type="NCBI Taxonomy" id="1300267"/>
    <lineage>
        <taxon>Bacteria</taxon>
        <taxon>Bacillati</taxon>
        <taxon>Actinomycetota</taxon>
        <taxon>Actinomycetes</taxon>
        <taxon>Kitasatosporales</taxon>
        <taxon>Streptomycetaceae</taxon>
        <taxon>Streptomyces</taxon>
    </lineage>
</organism>